<reference evidence="1" key="4">
    <citation type="submission" date="2025-09" db="UniProtKB">
        <authorList>
            <consortium name="Ensembl"/>
        </authorList>
    </citation>
    <scope>IDENTIFICATION</scope>
</reference>
<evidence type="ECO:0000313" key="1">
    <source>
        <dbReference type="Ensembl" id="ENSCINP00000010413.3"/>
    </source>
</evidence>
<dbReference type="AlphaFoldDB" id="F7A5H9"/>
<sequence>ENPLKQEHSKFPSVLVQAAFAWQLCVPNVHSSISVHDTPSPVNPVLQAHVKLPIVFVQFAFA</sequence>
<name>F7A5H9_CIOIN</name>
<proteinExistence type="predicted"/>
<keyword evidence="2" id="KW-1185">Reference proteome</keyword>
<protein>
    <submittedName>
        <fullName evidence="1">Uncharacterized protein</fullName>
    </submittedName>
</protein>
<dbReference type="Proteomes" id="UP000008144">
    <property type="component" value="Chromosome 1"/>
</dbReference>
<evidence type="ECO:0000313" key="2">
    <source>
        <dbReference type="Proteomes" id="UP000008144"/>
    </source>
</evidence>
<dbReference type="EMBL" id="EAAA01000009">
    <property type="status" value="NOT_ANNOTATED_CDS"/>
    <property type="molecule type" value="Genomic_DNA"/>
</dbReference>
<dbReference type="HOGENOM" id="CLU_2909886_0_0_1"/>
<reference evidence="1" key="3">
    <citation type="submission" date="2025-08" db="UniProtKB">
        <authorList>
            <consortium name="Ensembl"/>
        </authorList>
    </citation>
    <scope>IDENTIFICATION</scope>
</reference>
<organism evidence="1 2">
    <name type="scientific">Ciona intestinalis</name>
    <name type="common">Transparent sea squirt</name>
    <name type="synonym">Ascidia intestinalis</name>
    <dbReference type="NCBI Taxonomy" id="7719"/>
    <lineage>
        <taxon>Eukaryota</taxon>
        <taxon>Metazoa</taxon>
        <taxon>Chordata</taxon>
        <taxon>Tunicata</taxon>
        <taxon>Ascidiacea</taxon>
        <taxon>Phlebobranchia</taxon>
        <taxon>Cionidae</taxon>
        <taxon>Ciona</taxon>
    </lineage>
</organism>
<dbReference type="InParanoid" id="F7A5H9"/>
<accession>F7A5H9</accession>
<reference evidence="2" key="1">
    <citation type="journal article" date="2002" name="Science">
        <title>The draft genome of Ciona intestinalis: insights into chordate and vertebrate origins.</title>
        <authorList>
            <person name="Dehal P."/>
            <person name="Satou Y."/>
            <person name="Campbell R.K."/>
            <person name="Chapman J."/>
            <person name="Degnan B."/>
            <person name="De Tomaso A."/>
            <person name="Davidson B."/>
            <person name="Di Gregorio A."/>
            <person name="Gelpke M."/>
            <person name="Goodstein D.M."/>
            <person name="Harafuji N."/>
            <person name="Hastings K.E."/>
            <person name="Ho I."/>
            <person name="Hotta K."/>
            <person name="Huang W."/>
            <person name="Kawashima T."/>
            <person name="Lemaire P."/>
            <person name="Martinez D."/>
            <person name="Meinertzhagen I.A."/>
            <person name="Necula S."/>
            <person name="Nonaka M."/>
            <person name="Putnam N."/>
            <person name="Rash S."/>
            <person name="Saiga H."/>
            <person name="Satake M."/>
            <person name="Terry A."/>
            <person name="Yamada L."/>
            <person name="Wang H.G."/>
            <person name="Awazu S."/>
            <person name="Azumi K."/>
            <person name="Boore J."/>
            <person name="Branno M."/>
            <person name="Chin-Bow S."/>
            <person name="DeSantis R."/>
            <person name="Doyle S."/>
            <person name="Francino P."/>
            <person name="Keys D.N."/>
            <person name="Haga S."/>
            <person name="Hayashi H."/>
            <person name="Hino K."/>
            <person name="Imai K.S."/>
            <person name="Inaba K."/>
            <person name="Kano S."/>
            <person name="Kobayashi K."/>
            <person name="Kobayashi M."/>
            <person name="Lee B.I."/>
            <person name="Makabe K.W."/>
            <person name="Manohar C."/>
            <person name="Matassi G."/>
            <person name="Medina M."/>
            <person name="Mochizuki Y."/>
            <person name="Mount S."/>
            <person name="Morishita T."/>
            <person name="Miura S."/>
            <person name="Nakayama A."/>
            <person name="Nishizaka S."/>
            <person name="Nomoto H."/>
            <person name="Ohta F."/>
            <person name="Oishi K."/>
            <person name="Rigoutsos I."/>
            <person name="Sano M."/>
            <person name="Sasaki A."/>
            <person name="Sasakura Y."/>
            <person name="Shoguchi E."/>
            <person name="Shin-i T."/>
            <person name="Spagnuolo A."/>
            <person name="Stainier D."/>
            <person name="Suzuki M.M."/>
            <person name="Tassy O."/>
            <person name="Takatori N."/>
            <person name="Tokuoka M."/>
            <person name="Yagi K."/>
            <person name="Yoshizaki F."/>
            <person name="Wada S."/>
            <person name="Zhang C."/>
            <person name="Hyatt P.D."/>
            <person name="Larimer F."/>
            <person name="Detter C."/>
            <person name="Doggett N."/>
            <person name="Glavina T."/>
            <person name="Hawkins T."/>
            <person name="Richardson P."/>
            <person name="Lucas S."/>
            <person name="Kohara Y."/>
            <person name="Levine M."/>
            <person name="Satoh N."/>
            <person name="Rokhsar D.S."/>
        </authorList>
    </citation>
    <scope>NUCLEOTIDE SEQUENCE [LARGE SCALE GENOMIC DNA]</scope>
</reference>
<reference evidence="1" key="2">
    <citation type="journal article" date="2008" name="Genome Biol.">
        <title>Improved genome assembly and evidence-based global gene model set for the chordate Ciona intestinalis: new insight into intron and operon populations.</title>
        <authorList>
            <person name="Satou Y."/>
            <person name="Mineta K."/>
            <person name="Ogasawara M."/>
            <person name="Sasakura Y."/>
            <person name="Shoguchi E."/>
            <person name="Ueno K."/>
            <person name="Yamada L."/>
            <person name="Matsumoto J."/>
            <person name="Wasserscheid J."/>
            <person name="Dewar K."/>
            <person name="Wiley G.B."/>
            <person name="Macmil S.L."/>
            <person name="Roe B.A."/>
            <person name="Zeller R.W."/>
            <person name="Hastings K.E."/>
            <person name="Lemaire P."/>
            <person name="Lindquist E."/>
            <person name="Endo T."/>
            <person name="Hotta K."/>
            <person name="Inaba K."/>
        </authorList>
    </citation>
    <scope>NUCLEOTIDE SEQUENCE [LARGE SCALE GENOMIC DNA]</scope>
    <source>
        <strain evidence="1">wild type</strain>
    </source>
</reference>
<dbReference type="Ensembl" id="ENSCINT00000010413.3">
    <property type="protein sequence ID" value="ENSCINP00000010413.3"/>
    <property type="gene ID" value="ENSCING00000005054.3"/>
</dbReference>